<evidence type="ECO:0000313" key="2">
    <source>
        <dbReference type="Proteomes" id="UP001302812"/>
    </source>
</evidence>
<dbReference type="EMBL" id="MU853369">
    <property type="protein sequence ID" value="KAK4107763.1"/>
    <property type="molecule type" value="Genomic_DNA"/>
</dbReference>
<organism evidence="1 2">
    <name type="scientific">Canariomyces notabilis</name>
    <dbReference type="NCBI Taxonomy" id="2074819"/>
    <lineage>
        <taxon>Eukaryota</taxon>
        <taxon>Fungi</taxon>
        <taxon>Dikarya</taxon>
        <taxon>Ascomycota</taxon>
        <taxon>Pezizomycotina</taxon>
        <taxon>Sordariomycetes</taxon>
        <taxon>Sordariomycetidae</taxon>
        <taxon>Sordariales</taxon>
        <taxon>Chaetomiaceae</taxon>
        <taxon>Canariomyces</taxon>
    </lineage>
</organism>
<accession>A0AAN6QCR1</accession>
<keyword evidence="2" id="KW-1185">Reference proteome</keyword>
<reference evidence="1" key="1">
    <citation type="journal article" date="2023" name="Mol. Phylogenet. Evol.">
        <title>Genome-scale phylogeny and comparative genomics of the fungal order Sordariales.</title>
        <authorList>
            <person name="Hensen N."/>
            <person name="Bonometti L."/>
            <person name="Westerberg I."/>
            <person name="Brannstrom I.O."/>
            <person name="Guillou S."/>
            <person name="Cros-Aarteil S."/>
            <person name="Calhoun S."/>
            <person name="Haridas S."/>
            <person name="Kuo A."/>
            <person name="Mondo S."/>
            <person name="Pangilinan J."/>
            <person name="Riley R."/>
            <person name="LaButti K."/>
            <person name="Andreopoulos B."/>
            <person name="Lipzen A."/>
            <person name="Chen C."/>
            <person name="Yan M."/>
            <person name="Daum C."/>
            <person name="Ng V."/>
            <person name="Clum A."/>
            <person name="Steindorff A."/>
            <person name="Ohm R.A."/>
            <person name="Martin F."/>
            <person name="Silar P."/>
            <person name="Natvig D.O."/>
            <person name="Lalanne C."/>
            <person name="Gautier V."/>
            <person name="Ament-Velasquez S.L."/>
            <person name="Kruys A."/>
            <person name="Hutchinson M.I."/>
            <person name="Powell A.J."/>
            <person name="Barry K."/>
            <person name="Miller A.N."/>
            <person name="Grigoriev I.V."/>
            <person name="Debuchy R."/>
            <person name="Gladieux P."/>
            <person name="Hiltunen Thoren M."/>
            <person name="Johannesson H."/>
        </authorList>
    </citation>
    <scope>NUCLEOTIDE SEQUENCE</scope>
    <source>
        <strain evidence="1">CBS 508.74</strain>
    </source>
</reference>
<proteinExistence type="predicted"/>
<gene>
    <name evidence="1" type="ORF">N656DRAFT_464780</name>
</gene>
<sequence>MASNTGVLCILGSVAAGIRPRLNGSSWTRRRPDKQGENNMQIVPPLCYGRLKGEGTELWGSRGLGALARARLVDWVGAEGRLAQVVHSRVLLGNGAFISWDHVYHRAKLLFKVLHDHGH</sequence>
<reference evidence="1" key="2">
    <citation type="submission" date="2023-05" db="EMBL/GenBank/DDBJ databases">
        <authorList>
            <consortium name="Lawrence Berkeley National Laboratory"/>
            <person name="Steindorff A."/>
            <person name="Hensen N."/>
            <person name="Bonometti L."/>
            <person name="Westerberg I."/>
            <person name="Brannstrom I.O."/>
            <person name="Guillou S."/>
            <person name="Cros-Aarteil S."/>
            <person name="Calhoun S."/>
            <person name="Haridas S."/>
            <person name="Kuo A."/>
            <person name="Mondo S."/>
            <person name="Pangilinan J."/>
            <person name="Riley R."/>
            <person name="Labutti K."/>
            <person name="Andreopoulos B."/>
            <person name="Lipzen A."/>
            <person name="Chen C."/>
            <person name="Yanf M."/>
            <person name="Daum C."/>
            <person name="Ng V."/>
            <person name="Clum A."/>
            <person name="Ohm R."/>
            <person name="Martin F."/>
            <person name="Silar P."/>
            <person name="Natvig D."/>
            <person name="Lalanne C."/>
            <person name="Gautier V."/>
            <person name="Ament-Velasquez S.L."/>
            <person name="Kruys A."/>
            <person name="Hutchinson M.I."/>
            <person name="Powell A.J."/>
            <person name="Barry K."/>
            <person name="Miller A.N."/>
            <person name="Grigoriev I.V."/>
            <person name="Debuchy R."/>
            <person name="Gladieux P."/>
            <person name="Thoren M.H."/>
            <person name="Johannesson H."/>
        </authorList>
    </citation>
    <scope>NUCLEOTIDE SEQUENCE</scope>
    <source>
        <strain evidence="1">CBS 508.74</strain>
    </source>
</reference>
<comment type="caution">
    <text evidence="1">The sequence shown here is derived from an EMBL/GenBank/DDBJ whole genome shotgun (WGS) entry which is preliminary data.</text>
</comment>
<dbReference type="AlphaFoldDB" id="A0AAN6QCR1"/>
<protein>
    <submittedName>
        <fullName evidence="1">Uncharacterized protein</fullName>
    </submittedName>
</protein>
<dbReference type="RefSeq" id="XP_064665333.1">
    <property type="nucleotide sequence ID" value="XM_064809738.1"/>
</dbReference>
<dbReference type="Proteomes" id="UP001302812">
    <property type="component" value="Unassembled WGS sequence"/>
</dbReference>
<dbReference type="GeneID" id="89933862"/>
<name>A0AAN6QCR1_9PEZI</name>
<evidence type="ECO:0000313" key="1">
    <source>
        <dbReference type="EMBL" id="KAK4107763.1"/>
    </source>
</evidence>